<organism evidence="1 2">
    <name type="scientific">Araneus ventricosus</name>
    <name type="common">Orbweaver spider</name>
    <name type="synonym">Epeira ventricosa</name>
    <dbReference type="NCBI Taxonomy" id="182803"/>
    <lineage>
        <taxon>Eukaryota</taxon>
        <taxon>Metazoa</taxon>
        <taxon>Ecdysozoa</taxon>
        <taxon>Arthropoda</taxon>
        <taxon>Chelicerata</taxon>
        <taxon>Arachnida</taxon>
        <taxon>Araneae</taxon>
        <taxon>Araneomorphae</taxon>
        <taxon>Entelegynae</taxon>
        <taxon>Araneoidea</taxon>
        <taxon>Araneidae</taxon>
        <taxon>Araneus</taxon>
    </lineage>
</organism>
<comment type="caution">
    <text evidence="1">The sequence shown here is derived from an EMBL/GenBank/DDBJ whole genome shotgun (WGS) entry which is preliminary data.</text>
</comment>
<dbReference type="Proteomes" id="UP000499080">
    <property type="component" value="Unassembled WGS sequence"/>
</dbReference>
<dbReference type="EMBL" id="BGPR01004736">
    <property type="protein sequence ID" value="GBN02813.1"/>
    <property type="molecule type" value="Genomic_DNA"/>
</dbReference>
<gene>
    <name evidence="1" type="ORF">AVEN_108859_1</name>
</gene>
<reference evidence="1 2" key="1">
    <citation type="journal article" date="2019" name="Sci. Rep.">
        <title>Orb-weaving spider Araneus ventricosus genome elucidates the spidroin gene catalogue.</title>
        <authorList>
            <person name="Kono N."/>
            <person name="Nakamura H."/>
            <person name="Ohtoshi R."/>
            <person name="Moran D.A.P."/>
            <person name="Shinohara A."/>
            <person name="Yoshida Y."/>
            <person name="Fujiwara M."/>
            <person name="Mori M."/>
            <person name="Tomita M."/>
            <person name="Arakawa K."/>
        </authorList>
    </citation>
    <scope>NUCLEOTIDE SEQUENCE [LARGE SCALE GENOMIC DNA]</scope>
</reference>
<keyword evidence="2" id="KW-1185">Reference proteome</keyword>
<sequence length="111" mass="12542">MCHSHGVRLATRGLASSQSLELFFRLQLGCLLSIQEGAILSDACATHHGVDLRDSRFASHIPLDQGFALAWLPVEFKKSNLSDAYVPLMHVFHYFIHLMYIRIISALFNWA</sequence>
<name>A0A4Y2KN19_ARAVE</name>
<accession>A0A4Y2KN19</accession>
<evidence type="ECO:0000313" key="2">
    <source>
        <dbReference type="Proteomes" id="UP000499080"/>
    </source>
</evidence>
<evidence type="ECO:0000313" key="1">
    <source>
        <dbReference type="EMBL" id="GBN02813.1"/>
    </source>
</evidence>
<protein>
    <submittedName>
        <fullName evidence="1">Uncharacterized protein</fullName>
    </submittedName>
</protein>
<proteinExistence type="predicted"/>
<dbReference type="AlphaFoldDB" id="A0A4Y2KN19"/>